<dbReference type="RefSeq" id="WP_076460835.1">
    <property type="nucleotide sequence ID" value="NZ_FTMN01000001.1"/>
</dbReference>
<organism evidence="2 3">
    <name type="scientific">Marinobacterium stanieri</name>
    <dbReference type="NCBI Taxonomy" id="49186"/>
    <lineage>
        <taxon>Bacteria</taxon>
        <taxon>Pseudomonadati</taxon>
        <taxon>Pseudomonadota</taxon>
        <taxon>Gammaproteobacteria</taxon>
        <taxon>Oceanospirillales</taxon>
        <taxon>Oceanospirillaceae</taxon>
        <taxon>Marinobacterium</taxon>
    </lineage>
</organism>
<evidence type="ECO:0000313" key="3">
    <source>
        <dbReference type="Proteomes" id="UP000186895"/>
    </source>
</evidence>
<dbReference type="Proteomes" id="UP000186895">
    <property type="component" value="Unassembled WGS sequence"/>
</dbReference>
<evidence type="ECO:0000259" key="1">
    <source>
        <dbReference type="Pfam" id="PF01936"/>
    </source>
</evidence>
<evidence type="ECO:0000313" key="2">
    <source>
        <dbReference type="EMBL" id="SIP98010.1"/>
    </source>
</evidence>
<accession>A0A1N6P0Y7</accession>
<sequence length="277" mass="31515">MNNRNIAILIDGGFFLKRLNKLVPENDCDSAENVASCIRRMCRNHIRNLTGEGGSRWQQHVYRIFFYDALPYEGKAHHPIDNRPIDFAKSDVARYRNELFDLLRKMRKVALRLGKVNKDKDWTLSPRLTKKLLKTRQWVNALEQLEEIEAGEDTEATAFTFSAEQVASLMKLRDLWNSLDTGAVSLGLRQKGVDMRIGVDITSLTLKRQVDTIILVAGDSDFVPAAKLARREGIEFILDPLWQQVNADLFEHIDGLQSGLPRPGSANPHYNPSTLDE</sequence>
<dbReference type="STRING" id="49186.SAMN05421647_101701"/>
<reference evidence="2 3" key="1">
    <citation type="submission" date="2017-01" db="EMBL/GenBank/DDBJ databases">
        <authorList>
            <person name="Mah S.A."/>
            <person name="Swanson W.J."/>
            <person name="Moy G.W."/>
            <person name="Vacquier V.D."/>
        </authorList>
    </citation>
    <scope>NUCLEOTIDE SEQUENCE [LARGE SCALE GENOMIC DNA]</scope>
    <source>
        <strain evidence="2 3">DSM 7027</strain>
    </source>
</reference>
<dbReference type="Gene3D" id="3.40.50.1010">
    <property type="entry name" value="5'-nuclease"/>
    <property type="match status" value="1"/>
</dbReference>
<dbReference type="Pfam" id="PF01936">
    <property type="entry name" value="NYN"/>
    <property type="match status" value="1"/>
</dbReference>
<keyword evidence="3" id="KW-1185">Reference proteome</keyword>
<protein>
    <submittedName>
        <fullName evidence="2">NYN domain-containing protein</fullName>
    </submittedName>
</protein>
<dbReference type="CDD" id="cd18722">
    <property type="entry name" value="PIN_NicB-like"/>
    <property type="match status" value="1"/>
</dbReference>
<name>A0A1N6P0Y7_9GAMM</name>
<feature type="domain" description="NYN" evidence="1">
    <location>
        <begin position="189"/>
        <end position="237"/>
    </location>
</feature>
<dbReference type="EMBL" id="FTMN01000001">
    <property type="protein sequence ID" value="SIP98010.1"/>
    <property type="molecule type" value="Genomic_DNA"/>
</dbReference>
<gene>
    <name evidence="2" type="ORF">SAMN05421647_101701</name>
</gene>
<dbReference type="InterPro" id="IPR021139">
    <property type="entry name" value="NYN"/>
</dbReference>
<proteinExistence type="predicted"/>
<dbReference type="GO" id="GO:0004540">
    <property type="term" value="F:RNA nuclease activity"/>
    <property type="evidence" value="ECO:0007669"/>
    <property type="project" value="InterPro"/>
</dbReference>
<dbReference type="AlphaFoldDB" id="A0A1N6P0Y7"/>